<feature type="compositionally biased region" description="Polar residues" evidence="1">
    <location>
        <begin position="90"/>
        <end position="112"/>
    </location>
</feature>
<evidence type="ECO:0000313" key="3">
    <source>
        <dbReference type="Proteomes" id="UP000241890"/>
    </source>
</evidence>
<sequence>MDSRETQCAAQEPLPPRPPRTRTPATSNQRDALLAAAPPAQHSQPQPPAEDGNEDEQPPAEDLEDQRLDDATTAAAAAASASSSRLRVTGTGSSASATNAQLLANGSAQNAMGKQRQPDMEGEQGGAEATRVSSSRASGHNPRKEEKVAMERLSRCWASATAKFRHQMTVIGISFRCKDLRGSSVGK</sequence>
<dbReference type="InParanoid" id="A0A2R5G916"/>
<keyword evidence="3" id="KW-1185">Reference proteome</keyword>
<name>A0A2R5G916_9STRA</name>
<organism evidence="2 3">
    <name type="scientific">Hondaea fermentalgiana</name>
    <dbReference type="NCBI Taxonomy" id="2315210"/>
    <lineage>
        <taxon>Eukaryota</taxon>
        <taxon>Sar</taxon>
        <taxon>Stramenopiles</taxon>
        <taxon>Bigyra</taxon>
        <taxon>Labyrinthulomycetes</taxon>
        <taxon>Thraustochytrida</taxon>
        <taxon>Thraustochytriidae</taxon>
        <taxon>Hondaea</taxon>
    </lineage>
</organism>
<dbReference type="EMBL" id="BEYU01000019">
    <property type="protein sequence ID" value="GBG26268.1"/>
    <property type="molecule type" value="Genomic_DNA"/>
</dbReference>
<feature type="compositionally biased region" description="Acidic residues" evidence="1">
    <location>
        <begin position="51"/>
        <end position="64"/>
    </location>
</feature>
<proteinExistence type="predicted"/>
<feature type="region of interest" description="Disordered" evidence="1">
    <location>
        <begin position="1"/>
        <end position="150"/>
    </location>
</feature>
<evidence type="ECO:0000313" key="2">
    <source>
        <dbReference type="EMBL" id="GBG26268.1"/>
    </source>
</evidence>
<feature type="compositionally biased region" description="Low complexity" evidence="1">
    <location>
        <begin position="71"/>
        <end position="84"/>
    </location>
</feature>
<comment type="caution">
    <text evidence="2">The sequence shown here is derived from an EMBL/GenBank/DDBJ whole genome shotgun (WGS) entry which is preliminary data.</text>
</comment>
<dbReference type="AlphaFoldDB" id="A0A2R5G916"/>
<dbReference type="Proteomes" id="UP000241890">
    <property type="component" value="Unassembled WGS sequence"/>
</dbReference>
<reference evidence="2 3" key="1">
    <citation type="submission" date="2017-12" db="EMBL/GenBank/DDBJ databases">
        <title>Sequencing, de novo assembly and annotation of complete genome of a new Thraustochytrid species, strain FCC1311.</title>
        <authorList>
            <person name="Sedici K."/>
            <person name="Godart F."/>
            <person name="Aiese Cigliano R."/>
            <person name="Sanseverino W."/>
            <person name="Barakat M."/>
            <person name="Ortet P."/>
            <person name="Marechal E."/>
            <person name="Cagnac O."/>
            <person name="Amato A."/>
        </authorList>
    </citation>
    <scope>NUCLEOTIDE SEQUENCE [LARGE SCALE GENOMIC DNA]</scope>
</reference>
<protein>
    <submittedName>
        <fullName evidence="2">Uncharacterized protein</fullName>
    </submittedName>
</protein>
<accession>A0A2R5G916</accession>
<evidence type="ECO:0000256" key="1">
    <source>
        <dbReference type="SAM" id="MobiDB-lite"/>
    </source>
</evidence>
<feature type="compositionally biased region" description="Low complexity" evidence="1">
    <location>
        <begin position="35"/>
        <end position="44"/>
    </location>
</feature>
<gene>
    <name evidence="2" type="ORF">FCC1311_024892</name>
</gene>